<reference evidence="1" key="1">
    <citation type="submission" date="2017-05" db="EMBL/GenBank/DDBJ databases">
        <authorList>
            <consortium name="The Broad Institute Genomics Platform"/>
            <consortium name="The Broad Institute Genomic Center for Infectious Diseases"/>
            <person name="Earl A."/>
            <person name="Manson A."/>
            <person name="Schwartman J."/>
            <person name="Gilmore M."/>
            <person name="Abouelleil A."/>
            <person name="Cao P."/>
            <person name="Chapman S."/>
            <person name="Cusick C."/>
            <person name="Shea T."/>
            <person name="Young S."/>
            <person name="Neafsey D."/>
            <person name="Nusbaum C."/>
            <person name="Birren B."/>
        </authorList>
    </citation>
    <scope>NUCLEOTIDE SEQUENCE</scope>
    <source>
        <strain evidence="1">9D6_DIV0238</strain>
    </source>
</reference>
<dbReference type="EMBL" id="CP147246">
    <property type="protein sequence ID" value="WYJ93427.1"/>
    <property type="molecule type" value="Genomic_DNA"/>
</dbReference>
<proteinExistence type="predicted"/>
<dbReference type="AlphaFoldDB" id="A0AAQ3Y1H6"/>
<organism evidence="1 2">
    <name type="scientific">Candidatus Enterococcus dunnyi</name>
    <dbReference type="NCBI Taxonomy" id="1834192"/>
    <lineage>
        <taxon>Bacteria</taxon>
        <taxon>Bacillati</taxon>
        <taxon>Bacillota</taxon>
        <taxon>Bacilli</taxon>
        <taxon>Lactobacillales</taxon>
        <taxon>Enterococcaceae</taxon>
        <taxon>Enterococcus</taxon>
    </lineage>
</organism>
<accession>A0AAQ3Y1H6</accession>
<evidence type="ECO:0000313" key="2">
    <source>
        <dbReference type="Proteomes" id="UP000196151"/>
    </source>
</evidence>
<gene>
    <name evidence="1" type="ORF">A5889_000925</name>
</gene>
<reference evidence="1" key="2">
    <citation type="submission" date="2024-03" db="EMBL/GenBank/DDBJ databases">
        <title>The Genome Sequence of Enterococcus sp. DIV0238c.</title>
        <authorList>
            <consortium name="The Broad Institute Genomics Platform"/>
            <consortium name="The Broad Institute Microbial Omics Core"/>
            <consortium name="The Broad Institute Genomic Center for Infectious Diseases"/>
            <person name="Earl A."/>
            <person name="Manson A."/>
            <person name="Gilmore M."/>
            <person name="Schwartman J."/>
            <person name="Shea T."/>
            <person name="Abouelleil A."/>
            <person name="Cao P."/>
            <person name="Chapman S."/>
            <person name="Cusick C."/>
            <person name="Young S."/>
            <person name="Neafsey D."/>
            <person name="Nusbaum C."/>
            <person name="Birren B."/>
        </authorList>
    </citation>
    <scope>NUCLEOTIDE SEQUENCE</scope>
    <source>
        <strain evidence="1">9D6_DIV0238</strain>
    </source>
</reference>
<protein>
    <submittedName>
        <fullName evidence="1">Uncharacterized protein</fullName>
    </submittedName>
</protein>
<dbReference type="RefSeq" id="WP_207114624.1">
    <property type="nucleotide sequence ID" value="NZ_CP147246.1"/>
</dbReference>
<name>A0AAQ3Y1H6_9ENTE</name>
<evidence type="ECO:0000313" key="1">
    <source>
        <dbReference type="EMBL" id="WYJ93427.1"/>
    </source>
</evidence>
<sequence>MLQFFKENWLMLLFLVTVIALYLYSKYKENKYDQTVQYTMDNIGGMFYPLENGQTWLIFKYNKNTQKNKLNFILKNIKQGDELPNQHGYEYVISELLDKEYYDRVRDSNGNLVSKDGPYVVYRVIPKTAMKQSNITVERNSGAVQITTDNSRAYQNISNSDFITKVNKYRDIMVNNGILEEDIDVLLSNSKDDDVKKSFLSKYGVDLAKIAIDVGGKVISLLAYLKG</sequence>
<dbReference type="Proteomes" id="UP000196151">
    <property type="component" value="Chromosome"/>
</dbReference>
<keyword evidence="2" id="KW-1185">Reference proteome</keyword>